<protein>
    <submittedName>
        <fullName evidence="2">Uncharacterized protein</fullName>
    </submittedName>
</protein>
<feature type="region of interest" description="Disordered" evidence="1">
    <location>
        <begin position="88"/>
        <end position="107"/>
    </location>
</feature>
<keyword evidence="3" id="KW-1185">Reference proteome</keyword>
<reference evidence="2 3" key="1">
    <citation type="submission" date="2017-07" db="EMBL/GenBank/DDBJ databases">
        <title>Draft whole genome sequences of clinical Proprionibacteriaceae strains.</title>
        <authorList>
            <person name="Bernier A.-M."/>
            <person name="Bernard K."/>
            <person name="Domingo M.-C."/>
        </authorList>
    </citation>
    <scope>NUCLEOTIDE SEQUENCE [LARGE SCALE GENOMIC DNA]</scope>
    <source>
        <strain evidence="2 3">NML 130396</strain>
    </source>
</reference>
<evidence type="ECO:0000313" key="2">
    <source>
        <dbReference type="EMBL" id="OYO19332.1"/>
    </source>
</evidence>
<sequence>MAEETLRYNTKDLRSGGTGVSGAGDSLEQKFQALLGECSDMSVFGPGHDTVGPIAQMIYQAVLERVTETVDGSVGAYRDFGDKMHTAADIYDRGEQDNSDIAQRRPH</sequence>
<proteinExistence type="predicted"/>
<feature type="compositionally biased region" description="Basic and acidic residues" evidence="1">
    <location>
        <begin position="1"/>
        <end position="14"/>
    </location>
</feature>
<dbReference type="OrthoDB" id="3728257at2"/>
<comment type="caution">
    <text evidence="2">The sequence shown here is derived from an EMBL/GenBank/DDBJ whole genome shotgun (WGS) entry which is preliminary data.</text>
</comment>
<dbReference type="EMBL" id="NMVQ01000034">
    <property type="protein sequence ID" value="OYO19332.1"/>
    <property type="molecule type" value="Genomic_DNA"/>
</dbReference>
<name>A0A255GV38_9ACTN</name>
<accession>A0A255GV38</accession>
<organism evidence="2 3">
    <name type="scientific">Enemella dayhoffiae</name>
    <dbReference type="NCBI Taxonomy" id="2016507"/>
    <lineage>
        <taxon>Bacteria</taxon>
        <taxon>Bacillati</taxon>
        <taxon>Actinomycetota</taxon>
        <taxon>Actinomycetes</taxon>
        <taxon>Propionibacteriales</taxon>
        <taxon>Propionibacteriaceae</taxon>
        <taxon>Enemella</taxon>
    </lineage>
</organism>
<dbReference type="RefSeq" id="WP_094364628.1">
    <property type="nucleotide sequence ID" value="NZ_NMVQ01000034.1"/>
</dbReference>
<dbReference type="AlphaFoldDB" id="A0A255GV38"/>
<evidence type="ECO:0000313" key="3">
    <source>
        <dbReference type="Proteomes" id="UP000216311"/>
    </source>
</evidence>
<dbReference type="Proteomes" id="UP000216311">
    <property type="component" value="Unassembled WGS sequence"/>
</dbReference>
<evidence type="ECO:0000256" key="1">
    <source>
        <dbReference type="SAM" id="MobiDB-lite"/>
    </source>
</evidence>
<feature type="region of interest" description="Disordered" evidence="1">
    <location>
        <begin position="1"/>
        <end position="24"/>
    </location>
</feature>
<gene>
    <name evidence="2" type="ORF">CGZ93_13230</name>
</gene>